<dbReference type="SMART" id="SM00883">
    <property type="entry name" value="Cpn10"/>
    <property type="match status" value="1"/>
</dbReference>
<evidence type="ECO:0000313" key="6">
    <source>
        <dbReference type="EMBL" id="PIR92649.1"/>
    </source>
</evidence>
<accession>A0A2H0V2I8</accession>
<dbReference type="GO" id="GO:0051087">
    <property type="term" value="F:protein-folding chaperone binding"/>
    <property type="evidence" value="ECO:0007669"/>
    <property type="project" value="TreeGrafter"/>
</dbReference>
<dbReference type="GO" id="GO:0044183">
    <property type="term" value="F:protein folding chaperone"/>
    <property type="evidence" value="ECO:0007669"/>
    <property type="project" value="InterPro"/>
</dbReference>
<dbReference type="AlphaFoldDB" id="A0A2H0V2I8"/>
<protein>
    <recommendedName>
        <fullName evidence="3">Co-chaperonin GroES</fullName>
    </recommendedName>
    <alternativeName>
        <fullName evidence="3">10 kDa chaperonin</fullName>
    </alternativeName>
    <alternativeName>
        <fullName evidence="3">Chaperonin-10</fullName>
        <shortName evidence="3">Cpn10</shortName>
    </alternativeName>
</protein>
<proteinExistence type="inferred from homology"/>
<dbReference type="PROSITE" id="PS00681">
    <property type="entry name" value="CHAPERONINS_CPN10"/>
    <property type="match status" value="1"/>
</dbReference>
<gene>
    <name evidence="3" type="primary">groES</name>
    <name evidence="3" type="synonym">groS</name>
    <name evidence="6" type="ORF">COU01_00605</name>
</gene>
<dbReference type="GO" id="GO:0051082">
    <property type="term" value="F:unfolded protein binding"/>
    <property type="evidence" value="ECO:0007669"/>
    <property type="project" value="TreeGrafter"/>
</dbReference>
<name>A0A2H0V2I8_9BACT</name>
<dbReference type="NCBIfam" id="NF001531">
    <property type="entry name" value="PRK00364.2-2"/>
    <property type="match status" value="1"/>
</dbReference>
<reference evidence="7" key="1">
    <citation type="submission" date="2017-09" db="EMBL/GenBank/DDBJ databases">
        <title>Depth-based differentiation of microbial function through sediment-hosted aquifers and enrichment of novel symbionts in the deep terrestrial subsurface.</title>
        <authorList>
            <person name="Probst A.J."/>
            <person name="Ladd B."/>
            <person name="Jarett J.K."/>
            <person name="Geller-Mcgrath D.E."/>
            <person name="Sieber C.M.K."/>
            <person name="Emerson J.B."/>
            <person name="Anantharaman K."/>
            <person name="Thomas B.C."/>
            <person name="Malmstrom R."/>
            <person name="Stieglmeier M."/>
            <person name="Klingl A."/>
            <person name="Woyke T."/>
            <person name="Ryan C.M."/>
            <person name="Banfield J.F."/>
        </authorList>
    </citation>
    <scope>NUCLEOTIDE SEQUENCE [LARGE SCALE GENOMIC DNA]</scope>
</reference>
<dbReference type="InterPro" id="IPR018369">
    <property type="entry name" value="Chaprnonin_Cpn10_CS"/>
</dbReference>
<dbReference type="HAMAP" id="MF_00580">
    <property type="entry name" value="CH10"/>
    <property type="match status" value="1"/>
</dbReference>
<keyword evidence="2 3" id="KW-0143">Chaperone</keyword>
<dbReference type="PRINTS" id="PR00297">
    <property type="entry name" value="CHAPERONIN10"/>
</dbReference>
<dbReference type="PANTHER" id="PTHR10772:SF58">
    <property type="entry name" value="CO-CHAPERONIN GROES"/>
    <property type="match status" value="1"/>
</dbReference>
<comment type="subcellular location">
    <subcellularLocation>
        <location evidence="3">Cytoplasm</location>
    </subcellularLocation>
</comment>
<comment type="subunit">
    <text evidence="3">Heptamer of 7 subunits arranged in a ring. Interacts with the chaperonin GroEL.</text>
</comment>
<dbReference type="Gene3D" id="2.30.33.40">
    <property type="entry name" value="GroES chaperonin"/>
    <property type="match status" value="1"/>
</dbReference>
<dbReference type="EMBL" id="PFAT01000006">
    <property type="protein sequence ID" value="PIR92649.1"/>
    <property type="molecule type" value="Genomic_DNA"/>
</dbReference>
<dbReference type="Proteomes" id="UP000228510">
    <property type="component" value="Unassembled WGS sequence"/>
</dbReference>
<evidence type="ECO:0000256" key="5">
    <source>
        <dbReference type="SAM" id="MobiDB-lite"/>
    </source>
</evidence>
<dbReference type="InterPro" id="IPR020818">
    <property type="entry name" value="Chaperonin_GroES"/>
</dbReference>
<comment type="function">
    <text evidence="3 4">Together with the chaperonin GroEL, plays an essential role in assisting protein folding. The GroEL-GroES system forms a nano-cage that allows encapsulation of the non-native substrate proteins and provides a physical environment optimized to promote and accelerate protein folding. GroES binds to the apical surface of the GroEL ring, thereby capping the opening of the GroEL channel.</text>
</comment>
<evidence type="ECO:0000256" key="1">
    <source>
        <dbReference type="ARBA" id="ARBA00006975"/>
    </source>
</evidence>
<dbReference type="SUPFAM" id="SSF50129">
    <property type="entry name" value="GroES-like"/>
    <property type="match status" value="1"/>
</dbReference>
<dbReference type="Pfam" id="PF00166">
    <property type="entry name" value="Cpn10"/>
    <property type="match status" value="1"/>
</dbReference>
<dbReference type="InterPro" id="IPR011032">
    <property type="entry name" value="GroES-like_sf"/>
</dbReference>
<keyword evidence="3" id="KW-0963">Cytoplasm</keyword>
<dbReference type="CDD" id="cd00320">
    <property type="entry name" value="cpn10"/>
    <property type="match status" value="1"/>
</dbReference>
<dbReference type="PANTHER" id="PTHR10772">
    <property type="entry name" value="10 KDA HEAT SHOCK PROTEIN"/>
    <property type="match status" value="1"/>
</dbReference>
<organism evidence="6 7">
    <name type="scientific">Candidatus Falkowbacteria bacterium CG10_big_fil_rev_8_21_14_0_10_44_15</name>
    <dbReference type="NCBI Taxonomy" id="1974569"/>
    <lineage>
        <taxon>Bacteria</taxon>
        <taxon>Candidatus Falkowiibacteriota</taxon>
    </lineage>
</organism>
<dbReference type="GO" id="GO:0005524">
    <property type="term" value="F:ATP binding"/>
    <property type="evidence" value="ECO:0007669"/>
    <property type="project" value="InterPro"/>
</dbReference>
<evidence type="ECO:0000313" key="7">
    <source>
        <dbReference type="Proteomes" id="UP000228510"/>
    </source>
</evidence>
<feature type="region of interest" description="Disordered" evidence="5">
    <location>
        <begin position="14"/>
        <end position="38"/>
    </location>
</feature>
<dbReference type="GO" id="GO:0005737">
    <property type="term" value="C:cytoplasm"/>
    <property type="evidence" value="ECO:0007669"/>
    <property type="project" value="UniProtKB-SubCell"/>
</dbReference>
<evidence type="ECO:0000256" key="4">
    <source>
        <dbReference type="RuleBase" id="RU000535"/>
    </source>
</evidence>
<evidence type="ECO:0000256" key="2">
    <source>
        <dbReference type="ARBA" id="ARBA00023186"/>
    </source>
</evidence>
<sequence length="97" mass="10652">MQIKPLNDKVVVKASSKEEKTRSGIVLPDTADKERPEQGEVIAVGPGKLLDNGSRAPMSVKPGDKVLFKKYSPDEFKIEQEEFLVLSEGEIIGIITN</sequence>
<dbReference type="NCBIfam" id="NF001533">
    <property type="entry name" value="PRK00364.2-4"/>
    <property type="match status" value="1"/>
</dbReference>
<comment type="similarity">
    <text evidence="1 3 4">Belongs to the GroES chaperonin family.</text>
</comment>
<dbReference type="FunFam" id="2.30.33.40:FF:000001">
    <property type="entry name" value="10 kDa chaperonin"/>
    <property type="match status" value="1"/>
</dbReference>
<dbReference type="InterPro" id="IPR037124">
    <property type="entry name" value="Chaperonin_GroES_sf"/>
</dbReference>
<comment type="caution">
    <text evidence="6">The sequence shown here is derived from an EMBL/GenBank/DDBJ whole genome shotgun (WGS) entry which is preliminary data.</text>
</comment>
<dbReference type="GO" id="GO:0046872">
    <property type="term" value="F:metal ion binding"/>
    <property type="evidence" value="ECO:0007669"/>
    <property type="project" value="TreeGrafter"/>
</dbReference>
<evidence type="ECO:0000256" key="3">
    <source>
        <dbReference type="HAMAP-Rule" id="MF_00580"/>
    </source>
</evidence>